<dbReference type="KEGG" id="amr:AM1_1482"/>
<organism evidence="1 2">
    <name type="scientific">Acaryochloris marina (strain MBIC 11017)</name>
    <dbReference type="NCBI Taxonomy" id="329726"/>
    <lineage>
        <taxon>Bacteria</taxon>
        <taxon>Bacillati</taxon>
        <taxon>Cyanobacteriota</taxon>
        <taxon>Cyanophyceae</taxon>
        <taxon>Acaryochloridales</taxon>
        <taxon>Acaryochloridaceae</taxon>
        <taxon>Acaryochloris</taxon>
    </lineage>
</organism>
<name>B0C7W9_ACAM1</name>
<dbReference type="SUPFAM" id="SSF51182">
    <property type="entry name" value="RmlC-like cupins"/>
    <property type="match status" value="1"/>
</dbReference>
<dbReference type="HOGENOM" id="CLU_1377514_0_0_3"/>
<dbReference type="CDD" id="cd10548">
    <property type="entry name" value="cupin_CDO"/>
    <property type="match status" value="1"/>
</dbReference>
<gene>
    <name evidence="1" type="ordered locus">AM1_1482</name>
</gene>
<evidence type="ECO:0008006" key="3">
    <source>
        <dbReference type="Google" id="ProtNLM"/>
    </source>
</evidence>
<protein>
    <recommendedName>
        <fullName evidence="3">Cupin</fullName>
    </recommendedName>
</protein>
<keyword evidence="2" id="KW-1185">Reference proteome</keyword>
<dbReference type="EMBL" id="CP000828">
    <property type="protein sequence ID" value="ABW26510.1"/>
    <property type="molecule type" value="Genomic_DNA"/>
</dbReference>
<sequence>MVDQDWFVKDDGQVQPWSHQSLPQKRAQTYRLYRFLTEVEDILAATDQDQERLQAIHPLVRELLTDSAWLQFEIQPPDPEKGWSVTMLYDEPNFPLTVQTVVWAPGQTSQIHNHATWGVVALVSGQEKNTFWQRTPSDDYPHKIESVGELTLNPGDTISLMPEAIHCVEALGDEPTVTFNLYGLTDYQNRYSFDSVSHTAKLF</sequence>
<dbReference type="InterPro" id="IPR011051">
    <property type="entry name" value="RmlC_Cupin_sf"/>
</dbReference>
<dbReference type="InterPro" id="IPR014710">
    <property type="entry name" value="RmlC-like_jellyroll"/>
</dbReference>
<evidence type="ECO:0000313" key="1">
    <source>
        <dbReference type="EMBL" id="ABW26510.1"/>
    </source>
</evidence>
<dbReference type="OrthoDB" id="7059163at2"/>
<evidence type="ECO:0000313" key="2">
    <source>
        <dbReference type="Proteomes" id="UP000000268"/>
    </source>
</evidence>
<dbReference type="Gene3D" id="2.60.120.10">
    <property type="entry name" value="Jelly Rolls"/>
    <property type="match status" value="1"/>
</dbReference>
<dbReference type="AlphaFoldDB" id="B0C7W9"/>
<dbReference type="eggNOG" id="COG5553">
    <property type="taxonomic scope" value="Bacteria"/>
</dbReference>
<dbReference type="RefSeq" id="WP_012162038.1">
    <property type="nucleotide sequence ID" value="NC_009925.1"/>
</dbReference>
<dbReference type="STRING" id="329726.AM1_1482"/>
<dbReference type="Proteomes" id="UP000000268">
    <property type="component" value="Chromosome"/>
</dbReference>
<accession>B0C7W9</accession>
<reference evidence="1 2" key="1">
    <citation type="journal article" date="2008" name="Proc. Natl. Acad. Sci. U.S.A.">
        <title>Niche adaptation and genome expansion in the chlorophyll d-producing cyanobacterium Acaryochloris marina.</title>
        <authorList>
            <person name="Swingley W.D."/>
            <person name="Chen M."/>
            <person name="Cheung P.C."/>
            <person name="Conrad A.L."/>
            <person name="Dejesa L.C."/>
            <person name="Hao J."/>
            <person name="Honchak B.M."/>
            <person name="Karbach L.E."/>
            <person name="Kurdoglu A."/>
            <person name="Lahiri S."/>
            <person name="Mastrian S.D."/>
            <person name="Miyashita H."/>
            <person name="Page L."/>
            <person name="Ramakrishna P."/>
            <person name="Satoh S."/>
            <person name="Sattley W.M."/>
            <person name="Shimada Y."/>
            <person name="Taylor H.L."/>
            <person name="Tomo T."/>
            <person name="Tsuchiya T."/>
            <person name="Wang Z.T."/>
            <person name="Raymond J."/>
            <person name="Mimuro M."/>
            <person name="Blankenship R.E."/>
            <person name="Touchman J.W."/>
        </authorList>
    </citation>
    <scope>NUCLEOTIDE SEQUENCE [LARGE SCALE GENOMIC DNA]</scope>
    <source>
        <strain evidence="2">MBIC 11017</strain>
    </source>
</reference>
<proteinExistence type="predicted"/>